<dbReference type="EMBL" id="GBXM01096188">
    <property type="protein sequence ID" value="JAH12389.1"/>
    <property type="molecule type" value="Transcribed_RNA"/>
</dbReference>
<reference evidence="2" key="2">
    <citation type="journal article" date="2015" name="Fish Shellfish Immunol.">
        <title>Early steps in the European eel (Anguilla anguilla)-Vibrio vulnificus interaction in the gills: Role of the RtxA13 toxin.</title>
        <authorList>
            <person name="Callol A."/>
            <person name="Pajuelo D."/>
            <person name="Ebbesson L."/>
            <person name="Teles M."/>
            <person name="MacKenzie S."/>
            <person name="Amaro C."/>
        </authorList>
    </citation>
    <scope>NUCLEOTIDE SEQUENCE</scope>
</reference>
<reference evidence="2" key="1">
    <citation type="submission" date="2014-11" db="EMBL/GenBank/DDBJ databases">
        <authorList>
            <person name="Amaro Gonzalez C."/>
        </authorList>
    </citation>
    <scope>NUCLEOTIDE SEQUENCE</scope>
</reference>
<protein>
    <submittedName>
        <fullName evidence="2">Uncharacterized protein</fullName>
    </submittedName>
</protein>
<sequence length="34" mass="4083">MAKQTGTHSRERERDRKGENGQKRRRNDSQYPPL</sequence>
<evidence type="ECO:0000313" key="2">
    <source>
        <dbReference type="EMBL" id="JAH12389.1"/>
    </source>
</evidence>
<organism evidence="2">
    <name type="scientific">Anguilla anguilla</name>
    <name type="common">European freshwater eel</name>
    <name type="synonym">Muraena anguilla</name>
    <dbReference type="NCBI Taxonomy" id="7936"/>
    <lineage>
        <taxon>Eukaryota</taxon>
        <taxon>Metazoa</taxon>
        <taxon>Chordata</taxon>
        <taxon>Craniata</taxon>
        <taxon>Vertebrata</taxon>
        <taxon>Euteleostomi</taxon>
        <taxon>Actinopterygii</taxon>
        <taxon>Neopterygii</taxon>
        <taxon>Teleostei</taxon>
        <taxon>Anguilliformes</taxon>
        <taxon>Anguillidae</taxon>
        <taxon>Anguilla</taxon>
    </lineage>
</organism>
<accession>A0A0E9Q6M5</accession>
<proteinExistence type="predicted"/>
<name>A0A0E9Q6M5_ANGAN</name>
<feature type="compositionally biased region" description="Basic and acidic residues" evidence="1">
    <location>
        <begin position="8"/>
        <end position="22"/>
    </location>
</feature>
<feature type="region of interest" description="Disordered" evidence="1">
    <location>
        <begin position="1"/>
        <end position="34"/>
    </location>
</feature>
<dbReference type="AlphaFoldDB" id="A0A0E9Q6M5"/>
<evidence type="ECO:0000256" key="1">
    <source>
        <dbReference type="SAM" id="MobiDB-lite"/>
    </source>
</evidence>